<evidence type="ECO:0000313" key="2">
    <source>
        <dbReference type="EMBL" id="AFZ15296.1"/>
    </source>
</evidence>
<dbReference type="Proteomes" id="UP000010472">
    <property type="component" value="Chromosome"/>
</dbReference>
<reference evidence="2 3" key="1">
    <citation type="submission" date="2012-06" db="EMBL/GenBank/DDBJ databases">
        <title>Finished chromosome of genome of Crinalium epipsammum PCC 9333.</title>
        <authorList>
            <consortium name="US DOE Joint Genome Institute"/>
            <person name="Gugger M."/>
            <person name="Coursin T."/>
            <person name="Rippka R."/>
            <person name="Tandeau De Marsac N."/>
            <person name="Huntemann M."/>
            <person name="Wei C.-L."/>
            <person name="Han J."/>
            <person name="Detter J.C."/>
            <person name="Han C."/>
            <person name="Tapia R."/>
            <person name="Davenport K."/>
            <person name="Daligault H."/>
            <person name="Erkkila T."/>
            <person name="Gu W."/>
            <person name="Munk A.C.C."/>
            <person name="Teshima H."/>
            <person name="Xu Y."/>
            <person name="Chain P."/>
            <person name="Chen A."/>
            <person name="Krypides N."/>
            <person name="Mavromatis K."/>
            <person name="Markowitz V."/>
            <person name="Szeto E."/>
            <person name="Ivanova N."/>
            <person name="Mikhailova N."/>
            <person name="Ovchinnikova G."/>
            <person name="Pagani I."/>
            <person name="Pati A."/>
            <person name="Goodwin L."/>
            <person name="Peters L."/>
            <person name="Pitluck S."/>
            <person name="Woyke T."/>
            <person name="Kerfeld C."/>
        </authorList>
    </citation>
    <scope>NUCLEOTIDE SEQUENCE [LARGE SCALE GENOMIC DNA]</scope>
    <source>
        <strain evidence="2 3">PCC 9333</strain>
    </source>
</reference>
<protein>
    <submittedName>
        <fullName evidence="2">Uncharacterized protein</fullName>
    </submittedName>
</protein>
<accession>K9W520</accession>
<sequence length="120" mass="13221">MKLATLTTTILLATAMKLAAQPTTSPSNTSMFQPNPSFTLNLQLQQAVCDQDWKRSIKVVDQMISYVSKPPATSIMYKPELINYRGQLQRLEKSAAKIPLELLSGCTSAFTTPGTQNISR</sequence>
<evidence type="ECO:0000313" key="3">
    <source>
        <dbReference type="Proteomes" id="UP000010472"/>
    </source>
</evidence>
<dbReference type="AlphaFoldDB" id="K9W520"/>
<proteinExistence type="predicted"/>
<organism evidence="2 3">
    <name type="scientific">Crinalium epipsammum PCC 9333</name>
    <dbReference type="NCBI Taxonomy" id="1173022"/>
    <lineage>
        <taxon>Bacteria</taxon>
        <taxon>Bacillati</taxon>
        <taxon>Cyanobacteriota</taxon>
        <taxon>Cyanophyceae</taxon>
        <taxon>Gomontiellales</taxon>
        <taxon>Gomontiellaceae</taxon>
        <taxon>Crinalium</taxon>
    </lineage>
</organism>
<dbReference type="KEGG" id="cep:Cri9333_4515"/>
<keyword evidence="1" id="KW-0732">Signal</keyword>
<feature type="chain" id="PRO_5003937154" evidence="1">
    <location>
        <begin position="20"/>
        <end position="120"/>
    </location>
</feature>
<dbReference type="HOGENOM" id="CLU_2045773_0_0_3"/>
<name>K9W520_9CYAN</name>
<feature type="signal peptide" evidence="1">
    <location>
        <begin position="1"/>
        <end position="19"/>
    </location>
</feature>
<keyword evidence="3" id="KW-1185">Reference proteome</keyword>
<dbReference type="OrthoDB" id="529443at2"/>
<evidence type="ECO:0000256" key="1">
    <source>
        <dbReference type="SAM" id="SignalP"/>
    </source>
</evidence>
<dbReference type="EMBL" id="CP003620">
    <property type="protein sequence ID" value="AFZ15296.1"/>
    <property type="molecule type" value="Genomic_DNA"/>
</dbReference>
<dbReference type="RefSeq" id="WP_015205387.1">
    <property type="nucleotide sequence ID" value="NC_019753.1"/>
</dbReference>
<gene>
    <name evidence="2" type="ORF">Cri9333_4515</name>
</gene>
<dbReference type="STRING" id="1173022.Cri9333_4515"/>